<evidence type="ECO:0000313" key="2">
    <source>
        <dbReference type="EMBL" id="KAL1522137.1"/>
    </source>
</evidence>
<proteinExistence type="predicted"/>
<organism evidence="2 3">
    <name type="scientific">Prymnesium parvum</name>
    <name type="common">Toxic golden alga</name>
    <dbReference type="NCBI Taxonomy" id="97485"/>
    <lineage>
        <taxon>Eukaryota</taxon>
        <taxon>Haptista</taxon>
        <taxon>Haptophyta</taxon>
        <taxon>Prymnesiophyceae</taxon>
        <taxon>Prymnesiales</taxon>
        <taxon>Prymnesiaceae</taxon>
        <taxon>Prymnesium</taxon>
    </lineage>
</organism>
<dbReference type="SUPFAM" id="SSF82199">
    <property type="entry name" value="SET domain"/>
    <property type="match status" value="1"/>
</dbReference>
<dbReference type="InterPro" id="IPR046341">
    <property type="entry name" value="SET_dom_sf"/>
</dbReference>
<dbReference type="SUPFAM" id="SSF51197">
    <property type="entry name" value="Clavaminate synthase-like"/>
    <property type="match status" value="1"/>
</dbReference>
<feature type="compositionally biased region" description="Pro residues" evidence="1">
    <location>
        <begin position="25"/>
        <end position="39"/>
    </location>
</feature>
<feature type="region of interest" description="Disordered" evidence="1">
    <location>
        <begin position="1"/>
        <end position="108"/>
    </location>
</feature>
<dbReference type="CDD" id="cd08161">
    <property type="entry name" value="SET"/>
    <property type="match status" value="1"/>
</dbReference>
<protein>
    <submittedName>
        <fullName evidence="2">Uncharacterized protein</fullName>
    </submittedName>
</protein>
<keyword evidence="3" id="KW-1185">Reference proteome</keyword>
<dbReference type="EMBL" id="JBGBPQ010000007">
    <property type="protein sequence ID" value="KAL1522137.1"/>
    <property type="molecule type" value="Genomic_DNA"/>
</dbReference>
<comment type="caution">
    <text evidence="2">The sequence shown here is derived from an EMBL/GenBank/DDBJ whole genome shotgun (WGS) entry which is preliminary data.</text>
</comment>
<name>A0AB34JMH0_PRYPA</name>
<accession>A0AB34JMH0</accession>
<reference evidence="2 3" key="1">
    <citation type="journal article" date="2024" name="Science">
        <title>Giant polyketide synthase enzymes in the biosynthesis of giant marine polyether toxins.</title>
        <authorList>
            <person name="Fallon T.R."/>
            <person name="Shende V.V."/>
            <person name="Wierzbicki I.H."/>
            <person name="Pendleton A.L."/>
            <person name="Watervoot N.F."/>
            <person name="Auber R.P."/>
            <person name="Gonzalez D.J."/>
            <person name="Wisecaver J.H."/>
            <person name="Moore B.S."/>
        </authorList>
    </citation>
    <scope>NUCLEOTIDE SEQUENCE [LARGE SCALE GENOMIC DNA]</scope>
    <source>
        <strain evidence="2 3">12B1</strain>
    </source>
</reference>
<dbReference type="Gene3D" id="2.60.120.650">
    <property type="entry name" value="Cupin"/>
    <property type="match status" value="1"/>
</dbReference>
<feature type="compositionally biased region" description="Low complexity" evidence="1">
    <location>
        <begin position="40"/>
        <end position="60"/>
    </location>
</feature>
<evidence type="ECO:0000313" key="3">
    <source>
        <dbReference type="Proteomes" id="UP001515480"/>
    </source>
</evidence>
<feature type="compositionally biased region" description="Basic residues" evidence="1">
    <location>
        <begin position="93"/>
        <end position="103"/>
    </location>
</feature>
<dbReference type="AlphaFoldDB" id="A0AB34JMH0"/>
<dbReference type="Proteomes" id="UP001515480">
    <property type="component" value="Unassembled WGS sequence"/>
</dbReference>
<feature type="region of interest" description="Disordered" evidence="1">
    <location>
        <begin position="183"/>
        <end position="207"/>
    </location>
</feature>
<sequence length="466" mass="50908">MQVGDNAQRSPLPPPPHLEHTASTSPPPHLTSPTSPPPHLLQLSSSTSPPPHLLHLTSSTSPPPPHLLHLTSTTPPPPHLLHHTSSATPPPHLLHRTSTHHFPLHPLLTPPRPSAMEVPLLPSDCTQSAFLAAFARHRAVLLRRASLPRRRHSPRTAFGLRHLSSLHAVTPDAIDETYTLERADGEAPSHAEAPLSSEKRGHLPAPADAAPRTAAQLFALRGTPPAGSWYASFLIQKEQAVVDRLLSQLPVRAPRCFPAERRGVTHGRPVWWFIGRNARAAGHVLGRPEHTDAVSHDGTWHYQLEGSKEWRLRPTDELLARVRAAEGKASRPRKRKASAEQTIVCEQGDVLVLSTSEWWHATRIPPQRAPGHLSISYARDFVLRSGGGPQTAAAEREVMCNVDGLFAKSAIKAGTVVMTEEDMPDCELPESATPNCEVYEDEQSKMMCLVAIRDIASGEFLSVIAD</sequence>
<gene>
    <name evidence="2" type="ORF">AB1Y20_021778</name>
</gene>
<evidence type="ECO:0000256" key="1">
    <source>
        <dbReference type="SAM" id="MobiDB-lite"/>
    </source>
</evidence>